<protein>
    <submittedName>
        <fullName evidence="1">Uncharacterized protein</fullName>
    </submittedName>
</protein>
<evidence type="ECO:0000313" key="1">
    <source>
        <dbReference type="EMBL" id="CAK5021643.1"/>
    </source>
</evidence>
<name>A0ACB0XWZ3_MELEN</name>
<accession>A0ACB0XWZ3</accession>
<gene>
    <name evidence="1" type="ORF">MENTE1834_LOCUS4797</name>
</gene>
<sequence length="95" mass="10145">MLGIAGAVPFSNDFVLKEEAFCIIEGIVAVIIFVSIVEGVVGDVFGNTVVFLVSTSFDFCLGIFCCPPPPRFVVVLFKGERMSKSPVTRLTSGPV</sequence>
<dbReference type="EMBL" id="CAVMJV010000003">
    <property type="protein sequence ID" value="CAK5021643.1"/>
    <property type="molecule type" value="Genomic_DNA"/>
</dbReference>
<evidence type="ECO:0000313" key="2">
    <source>
        <dbReference type="Proteomes" id="UP001497535"/>
    </source>
</evidence>
<reference evidence="1" key="1">
    <citation type="submission" date="2023-11" db="EMBL/GenBank/DDBJ databases">
        <authorList>
            <person name="Poullet M."/>
        </authorList>
    </citation>
    <scope>NUCLEOTIDE SEQUENCE</scope>
    <source>
        <strain evidence="1">E1834</strain>
    </source>
</reference>
<comment type="caution">
    <text evidence="1">The sequence shown here is derived from an EMBL/GenBank/DDBJ whole genome shotgun (WGS) entry which is preliminary data.</text>
</comment>
<organism evidence="1 2">
    <name type="scientific">Meloidogyne enterolobii</name>
    <name type="common">Root-knot nematode worm</name>
    <name type="synonym">Meloidogyne mayaguensis</name>
    <dbReference type="NCBI Taxonomy" id="390850"/>
    <lineage>
        <taxon>Eukaryota</taxon>
        <taxon>Metazoa</taxon>
        <taxon>Ecdysozoa</taxon>
        <taxon>Nematoda</taxon>
        <taxon>Chromadorea</taxon>
        <taxon>Rhabditida</taxon>
        <taxon>Tylenchina</taxon>
        <taxon>Tylenchomorpha</taxon>
        <taxon>Tylenchoidea</taxon>
        <taxon>Meloidogynidae</taxon>
        <taxon>Meloidogyninae</taxon>
        <taxon>Meloidogyne</taxon>
    </lineage>
</organism>
<proteinExistence type="predicted"/>
<dbReference type="Proteomes" id="UP001497535">
    <property type="component" value="Unassembled WGS sequence"/>
</dbReference>
<keyword evidence="2" id="KW-1185">Reference proteome</keyword>